<feature type="transmembrane region" description="Helical" evidence="2">
    <location>
        <begin position="395"/>
        <end position="418"/>
    </location>
</feature>
<proteinExistence type="predicted"/>
<feature type="transmembrane region" description="Helical" evidence="2">
    <location>
        <begin position="733"/>
        <end position="755"/>
    </location>
</feature>
<feature type="transmembrane region" description="Helical" evidence="2">
    <location>
        <begin position="102"/>
        <end position="129"/>
    </location>
</feature>
<keyword evidence="2" id="KW-0812">Transmembrane</keyword>
<feature type="transmembrane region" description="Helical" evidence="2">
    <location>
        <begin position="767"/>
        <end position="792"/>
    </location>
</feature>
<keyword evidence="2" id="KW-1133">Transmembrane helix</keyword>
<evidence type="ECO:0000313" key="3">
    <source>
        <dbReference type="EMBL" id="CAH3043285.1"/>
    </source>
</evidence>
<feature type="transmembrane region" description="Helical" evidence="2">
    <location>
        <begin position="253"/>
        <end position="275"/>
    </location>
</feature>
<feature type="region of interest" description="Disordered" evidence="1">
    <location>
        <begin position="1"/>
        <end position="21"/>
    </location>
</feature>
<keyword evidence="2" id="KW-0472">Membrane</keyword>
<reference evidence="3 4" key="1">
    <citation type="submission" date="2022-05" db="EMBL/GenBank/DDBJ databases">
        <authorList>
            <consortium name="Genoscope - CEA"/>
            <person name="William W."/>
        </authorList>
    </citation>
    <scope>NUCLEOTIDE SEQUENCE [LARGE SCALE GENOMIC DNA]</scope>
</reference>
<feature type="transmembrane region" description="Helical" evidence="2">
    <location>
        <begin position="287"/>
        <end position="308"/>
    </location>
</feature>
<name>A0ABN8N5D9_9CNID</name>
<dbReference type="Proteomes" id="UP001159405">
    <property type="component" value="Unassembled WGS sequence"/>
</dbReference>
<feature type="transmembrane region" description="Helical" evidence="2">
    <location>
        <begin position="480"/>
        <end position="502"/>
    </location>
</feature>
<evidence type="ECO:0000256" key="2">
    <source>
        <dbReference type="SAM" id="Phobius"/>
    </source>
</evidence>
<feature type="transmembrane region" description="Helical" evidence="2">
    <location>
        <begin position="149"/>
        <end position="174"/>
    </location>
</feature>
<sequence length="1037" mass="119079">LTRSVAEHYNPNDNESNPKLFSLNPRERTGFEWNIDSNEESIFQEYGDKQVIRSAGYIGQARLINACSPEDQLEEDAQDKVKNRAMEWKQLRPSLIYSLWNSLYFGFLISVLAAALIGTFSIIVYYVAYQVTLVCLGRSKDSIPLKIQWSKTISECMEVIFIHLWFFVNTLFYFKPHQINGLKRQLILVSSVFYVLDAAYRISLQAVGISRSELTPLQTVPANVLFLFSFGVQSLVLARRFSRAVGARKLTTFLWMIGSSAFPFIVAVLVSNFIYPAYDKQGKTGKIYIAVFTPLIAVVLKGSSRLLMQRLWRISHPGKTFVFLVPLYYGSAVMLRLLQVDLDSLKAVALIGVIHGVAEVIERSIIVLIDYIYHQLYERRRLSWGSFRTARRERLATDIAIMSMLCEASAVISVSGFLHLHEYFYTDGKTVPQLLQSFAITSTVPLVIEWFFTCLSIAIETRYQNRPILAVWRRQWKRHLIVATLNTFVIALWASERLVIAIEGRFPAVTETTAKSHLAIYMCGRIIFGLTRSVAEHYNPNDNESNPELFSLNPRERTGFEWNIDSDEEFISQEYGQARLRNACSSEDQLEEDAQDKPKNRAMEWKQLRPSLIYSLWNSLYFGFLISVLAAALIGTLSIIVYYVAYQVTLVCLGRSKDSIPLKIQWSKTISECMEIIFFHLRFFINTLFYFKSHQIVGLKRKLFLVSFVFYVLDVASRIALQALGISRSELTLLQIVPTNVLIFFSLGVQCWVLARRFFRAVGSRKLTTFVWMTGSRAFPFIVGILFSGFIYPAYDKQDKTGKIYIAVFTPLITVLLKGSSRLFLQRLWRISHPGKTFVFLAPLYYGSAVALRLLQVDLNILKAVALIGVIHGVAEVIERSVIVLIDYIYHQIYERRRLSWESFRTARRERLATDIAIMSMQSEASAVISVNGFLHLHQYFYTEDKTLLVLFQSFVITTAVPLVIEWFFTCLSIAIETRYQNRPIMAVWRRQWKRHFIVAIVNALAIAIWTSTSLFIAVQGRFPEGKSYCELPFTRL</sequence>
<feature type="transmembrane region" description="Helical" evidence="2">
    <location>
        <begin position="350"/>
        <end position="374"/>
    </location>
</feature>
<feature type="transmembrane region" description="Helical" evidence="2">
    <location>
        <begin position="320"/>
        <end position="338"/>
    </location>
</feature>
<feature type="transmembrane region" description="Helical" evidence="2">
    <location>
        <begin position="955"/>
        <end position="976"/>
    </location>
</feature>
<feature type="transmembrane region" description="Helical" evidence="2">
    <location>
        <begin position="619"/>
        <end position="646"/>
    </location>
</feature>
<evidence type="ECO:0000256" key="1">
    <source>
        <dbReference type="SAM" id="MobiDB-lite"/>
    </source>
</evidence>
<accession>A0ABN8N5D9</accession>
<feature type="transmembrane region" description="Helical" evidence="2">
    <location>
        <begin position="224"/>
        <end position="241"/>
    </location>
</feature>
<feature type="transmembrane region" description="Helical" evidence="2">
    <location>
        <begin position="837"/>
        <end position="855"/>
    </location>
</feature>
<feature type="transmembrane region" description="Helical" evidence="2">
    <location>
        <begin position="997"/>
        <end position="1019"/>
    </location>
</feature>
<feature type="non-terminal residue" evidence="3">
    <location>
        <position position="1"/>
    </location>
</feature>
<gene>
    <name evidence="3" type="ORF">PLOB_00002822</name>
</gene>
<feature type="transmembrane region" description="Helical" evidence="2">
    <location>
        <begin position="186"/>
        <end position="204"/>
    </location>
</feature>
<evidence type="ECO:0000313" key="4">
    <source>
        <dbReference type="Proteomes" id="UP001159405"/>
    </source>
</evidence>
<feature type="transmembrane region" description="Helical" evidence="2">
    <location>
        <begin position="703"/>
        <end position="721"/>
    </location>
</feature>
<organism evidence="3 4">
    <name type="scientific">Porites lobata</name>
    <dbReference type="NCBI Taxonomy" id="104759"/>
    <lineage>
        <taxon>Eukaryota</taxon>
        <taxon>Metazoa</taxon>
        <taxon>Cnidaria</taxon>
        <taxon>Anthozoa</taxon>
        <taxon>Hexacorallia</taxon>
        <taxon>Scleractinia</taxon>
        <taxon>Fungiina</taxon>
        <taxon>Poritidae</taxon>
        <taxon>Porites</taxon>
    </lineage>
</organism>
<feature type="transmembrane region" description="Helical" evidence="2">
    <location>
        <begin position="804"/>
        <end position="825"/>
    </location>
</feature>
<protein>
    <submittedName>
        <fullName evidence="3">Uncharacterized protein</fullName>
    </submittedName>
</protein>
<comment type="caution">
    <text evidence="3">The sequence shown here is derived from an EMBL/GenBank/DDBJ whole genome shotgun (WGS) entry which is preliminary data.</text>
</comment>
<keyword evidence="4" id="KW-1185">Reference proteome</keyword>
<dbReference type="EMBL" id="CALNXK010000011">
    <property type="protein sequence ID" value="CAH3043285.1"/>
    <property type="molecule type" value="Genomic_DNA"/>
</dbReference>
<feature type="transmembrane region" description="Helical" evidence="2">
    <location>
        <begin position="438"/>
        <end position="459"/>
    </location>
</feature>